<dbReference type="InterPro" id="IPR036388">
    <property type="entry name" value="WH-like_DNA-bd_sf"/>
</dbReference>
<evidence type="ECO:0000256" key="3">
    <source>
        <dbReference type="ARBA" id="ARBA00022629"/>
    </source>
</evidence>
<dbReference type="SUPFAM" id="SSF53067">
    <property type="entry name" value="Actin-like ATPase domain"/>
    <property type="match status" value="1"/>
</dbReference>
<comment type="caution">
    <text evidence="4">The sequence shown here is derived from an EMBL/GenBank/DDBJ whole genome shotgun (WGS) entry which is preliminary data.</text>
</comment>
<dbReference type="Gene3D" id="1.10.10.10">
    <property type="entry name" value="Winged helix-like DNA-binding domain superfamily/Winged helix DNA-binding domain"/>
    <property type="match status" value="1"/>
</dbReference>
<evidence type="ECO:0000256" key="1">
    <source>
        <dbReference type="ARBA" id="ARBA00002486"/>
    </source>
</evidence>
<dbReference type="AlphaFoldDB" id="A0A9D1JV13"/>
<reference evidence="4" key="1">
    <citation type="submission" date="2020-10" db="EMBL/GenBank/DDBJ databases">
        <authorList>
            <person name="Gilroy R."/>
        </authorList>
    </citation>
    <scope>NUCLEOTIDE SEQUENCE</scope>
    <source>
        <strain evidence="4">ChiBcec16-1751</strain>
    </source>
</reference>
<comment type="similarity">
    <text evidence="2">Belongs to the ROK (NagC/XylR) family.</text>
</comment>
<keyword evidence="3" id="KW-0119">Carbohydrate metabolism</keyword>
<gene>
    <name evidence="4" type="ORF">IAA83_10685</name>
</gene>
<dbReference type="InterPro" id="IPR036390">
    <property type="entry name" value="WH_DNA-bd_sf"/>
</dbReference>
<evidence type="ECO:0000313" key="5">
    <source>
        <dbReference type="Proteomes" id="UP000886741"/>
    </source>
</evidence>
<dbReference type="Gene3D" id="3.30.420.40">
    <property type="match status" value="2"/>
</dbReference>
<dbReference type="Pfam" id="PF00480">
    <property type="entry name" value="ROK"/>
    <property type="match status" value="1"/>
</dbReference>
<evidence type="ECO:0000256" key="2">
    <source>
        <dbReference type="ARBA" id="ARBA00006479"/>
    </source>
</evidence>
<organism evidence="4 5">
    <name type="scientific">Candidatus Avoscillospira avistercoris</name>
    <dbReference type="NCBI Taxonomy" id="2840707"/>
    <lineage>
        <taxon>Bacteria</taxon>
        <taxon>Bacillati</taxon>
        <taxon>Bacillota</taxon>
        <taxon>Clostridia</taxon>
        <taxon>Eubacteriales</taxon>
        <taxon>Oscillospiraceae</taxon>
        <taxon>Oscillospiraceae incertae sedis</taxon>
        <taxon>Candidatus Avoscillospira</taxon>
    </lineage>
</organism>
<accession>A0A9D1JV13</accession>
<name>A0A9D1JV13_9FIRM</name>
<proteinExistence type="inferred from homology"/>
<reference evidence="4" key="2">
    <citation type="journal article" date="2021" name="PeerJ">
        <title>Extensive microbial diversity within the chicken gut microbiome revealed by metagenomics and culture.</title>
        <authorList>
            <person name="Gilroy R."/>
            <person name="Ravi A."/>
            <person name="Getino M."/>
            <person name="Pursley I."/>
            <person name="Horton D.L."/>
            <person name="Alikhan N.F."/>
            <person name="Baker D."/>
            <person name="Gharbi K."/>
            <person name="Hall N."/>
            <person name="Watson M."/>
            <person name="Adriaenssens E.M."/>
            <person name="Foster-Nyarko E."/>
            <person name="Jarju S."/>
            <person name="Secka A."/>
            <person name="Antonio M."/>
            <person name="Oren A."/>
            <person name="Chaudhuri R.R."/>
            <person name="La Ragione R."/>
            <person name="Hildebrand F."/>
            <person name="Pallen M.J."/>
        </authorList>
    </citation>
    <scope>NUCLEOTIDE SEQUENCE</scope>
    <source>
        <strain evidence="4">ChiBcec16-1751</strain>
    </source>
</reference>
<evidence type="ECO:0000313" key="4">
    <source>
        <dbReference type="EMBL" id="HIS65814.1"/>
    </source>
</evidence>
<comment type="function">
    <text evidence="1">Transcriptional repressor of xylose-utilizing enzymes.</text>
</comment>
<dbReference type="InterPro" id="IPR043129">
    <property type="entry name" value="ATPase_NBD"/>
</dbReference>
<dbReference type="GO" id="GO:0042732">
    <property type="term" value="P:D-xylose metabolic process"/>
    <property type="evidence" value="ECO:0007669"/>
    <property type="project" value="UniProtKB-KW"/>
</dbReference>
<sequence>MRKINSGVMKRFNRMQVVRTVQRRGPISRTALAEQLGLTVATVTNLSNGLVEAGILCQAGHDSTGALGRRAVMVDVNPCAFYSLGVEMNNCSLVVGLADFRGNIQAVRVMDFDAQRGVEETLQELETVIRALLADQRVPLERVLGMGMALPGPLDSKAGVLRSPPNMPLWKNVPICEILSRRLNMPVCCDRETNAAALAESLYGVSAGRETSYMLGLFTRGIGGGCVYGGRVLRGFCDGAGEIGHTTVVTGGAPCACGGYGCLETVVSGDVLVEQVRKRWRMTLDPRAASQGPDLTLEQVFDLAQQGEPICRRTVEEAAAYVAMALRNIINTISPEIIVLSGPMAFQAGFADAIREQVRRTPYPPHGHTVAVELTAFGDRAFVKGGVTLAMDAFLEEAVLCRCGGLSTDGDEAIVLNF</sequence>
<dbReference type="PANTHER" id="PTHR18964:SF149">
    <property type="entry name" value="BIFUNCTIONAL UDP-N-ACETYLGLUCOSAMINE 2-EPIMERASE_N-ACETYLMANNOSAMINE KINASE"/>
    <property type="match status" value="1"/>
</dbReference>
<dbReference type="PANTHER" id="PTHR18964">
    <property type="entry name" value="ROK (REPRESSOR, ORF, KINASE) FAMILY"/>
    <property type="match status" value="1"/>
</dbReference>
<dbReference type="SUPFAM" id="SSF46785">
    <property type="entry name" value="Winged helix' DNA-binding domain"/>
    <property type="match status" value="1"/>
</dbReference>
<dbReference type="InterPro" id="IPR000600">
    <property type="entry name" value="ROK"/>
</dbReference>
<dbReference type="EMBL" id="DVJJ01000164">
    <property type="protein sequence ID" value="HIS65814.1"/>
    <property type="molecule type" value="Genomic_DNA"/>
</dbReference>
<keyword evidence="3" id="KW-0859">Xylose metabolism</keyword>
<dbReference type="Proteomes" id="UP000886741">
    <property type="component" value="Unassembled WGS sequence"/>
</dbReference>
<protein>
    <submittedName>
        <fullName evidence="4">ROK family transcriptional regulator</fullName>
    </submittedName>
</protein>